<name>A0ABR3WNW7_9EURO</name>
<dbReference type="InterPro" id="IPR036291">
    <property type="entry name" value="NAD(P)-bd_dom_sf"/>
</dbReference>
<comment type="similarity">
    <text evidence="2">Belongs to the fgaFS/easG family.</text>
</comment>
<keyword evidence="3" id="KW-0017">Alkaloid metabolism</keyword>
<evidence type="ECO:0000256" key="1">
    <source>
        <dbReference type="ARBA" id="ARBA00005107"/>
    </source>
</evidence>
<organism evidence="5 6">
    <name type="scientific">Paecilomyces lecythidis</name>
    <dbReference type="NCBI Taxonomy" id="3004212"/>
    <lineage>
        <taxon>Eukaryota</taxon>
        <taxon>Fungi</taxon>
        <taxon>Dikarya</taxon>
        <taxon>Ascomycota</taxon>
        <taxon>Pezizomycotina</taxon>
        <taxon>Eurotiomycetes</taxon>
        <taxon>Eurotiomycetidae</taxon>
        <taxon>Eurotiales</taxon>
        <taxon>Thermoascaceae</taxon>
        <taxon>Paecilomyces</taxon>
    </lineage>
</organism>
<gene>
    <name evidence="5" type="primary">IFGF1</name>
    <name evidence="5" type="ORF">Plec18167_009487</name>
</gene>
<dbReference type="PANTHER" id="PTHR43162">
    <property type="match status" value="1"/>
</dbReference>
<evidence type="ECO:0000256" key="3">
    <source>
        <dbReference type="ARBA" id="ARBA00022589"/>
    </source>
</evidence>
<protein>
    <submittedName>
        <fullName evidence="5">Festuclavine synthase I</fullName>
        <ecNumber evidence="5">1.5.1.44</ecNumber>
    </submittedName>
</protein>
<evidence type="ECO:0000256" key="4">
    <source>
        <dbReference type="ARBA" id="ARBA00023002"/>
    </source>
</evidence>
<proteinExistence type="inferred from homology"/>
<evidence type="ECO:0000256" key="2">
    <source>
        <dbReference type="ARBA" id="ARBA00005372"/>
    </source>
</evidence>
<dbReference type="PANTHER" id="PTHR43162:SF1">
    <property type="entry name" value="PRESTALK A DIFFERENTIATION PROTEIN A"/>
    <property type="match status" value="1"/>
</dbReference>
<evidence type="ECO:0000313" key="6">
    <source>
        <dbReference type="Proteomes" id="UP001583193"/>
    </source>
</evidence>
<sequence length="293" mass="32768">MTILVLGGKGKTASRIASLLHEADIPFLQGTSSPGNASQFKQTYFNWFEEKSYENPFFQASTEGLGPISAVYLVGPPVMDMVPPMIKFVDIARSKGVEKFVLLSASTVEKGGHSMGEVHEYLDSLKGINYVALRPTWFMENLLEEPHLSWIRNENTIYSATGDGKIPFISADDIARVAFHILKDWNVQKTEYLILGPELLSYDQVADILTSMLHRKITHVSLSEPDFIRLLQERVGLPPDFAEMLAKMEVDVKDGGENRLSNCVQEVTGIPPQTIHDFADRNKQHWASDGQND</sequence>
<dbReference type="Gene3D" id="3.40.50.720">
    <property type="entry name" value="NAD(P)-binding Rossmann-like Domain"/>
    <property type="match status" value="1"/>
</dbReference>
<dbReference type="InterPro" id="IPR019901">
    <property type="entry name" value="Ergot_alkaloid_biosynthesis"/>
</dbReference>
<keyword evidence="4 5" id="KW-0560">Oxidoreductase</keyword>
<dbReference type="Proteomes" id="UP001583193">
    <property type="component" value="Unassembled WGS sequence"/>
</dbReference>
<dbReference type="InterPro" id="IPR051604">
    <property type="entry name" value="Ergot_Alk_Oxidoreductase"/>
</dbReference>
<dbReference type="NCBIfam" id="TIGR03649">
    <property type="entry name" value="ergot_EASG"/>
    <property type="match status" value="1"/>
</dbReference>
<comment type="pathway">
    <text evidence="1">Alkaloid biosynthesis; ergot alkaloid biosynthesis.</text>
</comment>
<dbReference type="EC" id="1.5.1.44" evidence="5"/>
<dbReference type="GO" id="GO:0016491">
    <property type="term" value="F:oxidoreductase activity"/>
    <property type="evidence" value="ECO:0007669"/>
    <property type="project" value="UniProtKB-KW"/>
</dbReference>
<comment type="caution">
    <text evidence="5">The sequence shown here is derived from an EMBL/GenBank/DDBJ whole genome shotgun (WGS) entry which is preliminary data.</text>
</comment>
<dbReference type="Gene3D" id="3.90.25.10">
    <property type="entry name" value="UDP-galactose 4-epimerase, domain 1"/>
    <property type="match status" value="1"/>
</dbReference>
<dbReference type="SUPFAM" id="SSF51735">
    <property type="entry name" value="NAD(P)-binding Rossmann-fold domains"/>
    <property type="match status" value="1"/>
</dbReference>
<keyword evidence="6" id="KW-1185">Reference proteome</keyword>
<evidence type="ECO:0000313" key="5">
    <source>
        <dbReference type="EMBL" id="KAL1865219.1"/>
    </source>
</evidence>
<accession>A0ABR3WNW7</accession>
<reference evidence="5 6" key="1">
    <citation type="journal article" date="2024" name="IMA Fungus">
        <title>IMA Genome - F19 : A genome assembly and annotation guide to empower mycologists, including annotated draft genome sequences of Ceratocystis pirilliformis, Diaporthe australafricana, Fusarium ophioides, Paecilomyces lecythidis, and Sporothrix stenoceras.</title>
        <authorList>
            <person name="Aylward J."/>
            <person name="Wilson A.M."/>
            <person name="Visagie C.M."/>
            <person name="Spraker J."/>
            <person name="Barnes I."/>
            <person name="Buitendag C."/>
            <person name="Ceriani C."/>
            <person name="Del Mar Angel L."/>
            <person name="du Plessis D."/>
            <person name="Fuchs T."/>
            <person name="Gasser K."/>
            <person name="Kramer D."/>
            <person name="Li W."/>
            <person name="Munsamy K."/>
            <person name="Piso A."/>
            <person name="Price J.L."/>
            <person name="Sonnekus B."/>
            <person name="Thomas C."/>
            <person name="van der Nest A."/>
            <person name="van Dijk A."/>
            <person name="van Heerden A."/>
            <person name="van Vuuren N."/>
            <person name="Yilmaz N."/>
            <person name="Duong T.A."/>
            <person name="van der Merwe N.A."/>
            <person name="Wingfield M.J."/>
            <person name="Wingfield B.D."/>
        </authorList>
    </citation>
    <scope>NUCLEOTIDE SEQUENCE [LARGE SCALE GENOMIC DNA]</scope>
    <source>
        <strain evidence="5 6">CMW 18167</strain>
    </source>
</reference>
<dbReference type="EMBL" id="JAVDPF010000063">
    <property type="protein sequence ID" value="KAL1865219.1"/>
    <property type="molecule type" value="Genomic_DNA"/>
</dbReference>